<reference evidence="13 14" key="1">
    <citation type="submission" date="2024-05" db="EMBL/GenBank/DDBJ databases">
        <authorList>
            <person name="Wallberg A."/>
        </authorList>
    </citation>
    <scope>NUCLEOTIDE SEQUENCE [LARGE SCALE GENOMIC DNA]</scope>
</reference>
<dbReference type="PANTHER" id="PTHR10106:SF0">
    <property type="entry name" value="LD36721P"/>
    <property type="match status" value="1"/>
</dbReference>
<keyword evidence="5 11" id="KW-0812">Transmembrane</keyword>
<evidence type="ECO:0000256" key="1">
    <source>
        <dbReference type="ARBA" id="ARBA00001970"/>
    </source>
</evidence>
<dbReference type="PANTHER" id="PTHR10106">
    <property type="entry name" value="CYTOCHROME B561-RELATED"/>
    <property type="match status" value="1"/>
</dbReference>
<dbReference type="GO" id="GO:0016020">
    <property type="term" value="C:membrane"/>
    <property type="evidence" value="ECO:0007669"/>
    <property type="project" value="UniProtKB-SubCell"/>
</dbReference>
<evidence type="ECO:0000256" key="9">
    <source>
        <dbReference type="ARBA" id="ARBA00023004"/>
    </source>
</evidence>
<evidence type="ECO:0000256" key="5">
    <source>
        <dbReference type="ARBA" id="ARBA00022692"/>
    </source>
</evidence>
<keyword evidence="10 11" id="KW-0472">Membrane</keyword>
<dbReference type="InterPro" id="IPR006593">
    <property type="entry name" value="Cyt_b561/ferric_Rdtase_TM"/>
</dbReference>
<name>A0AAV2PUW0_MEGNR</name>
<feature type="transmembrane region" description="Helical" evidence="11">
    <location>
        <begin position="226"/>
        <end position="248"/>
    </location>
</feature>
<evidence type="ECO:0000256" key="8">
    <source>
        <dbReference type="ARBA" id="ARBA00022989"/>
    </source>
</evidence>
<keyword evidence="9" id="KW-0408">Iron</keyword>
<evidence type="ECO:0000256" key="3">
    <source>
        <dbReference type="ARBA" id="ARBA00022448"/>
    </source>
</evidence>
<proteinExistence type="predicted"/>
<evidence type="ECO:0000256" key="4">
    <source>
        <dbReference type="ARBA" id="ARBA00022617"/>
    </source>
</evidence>
<dbReference type="EMBL" id="CAXKWB010001559">
    <property type="protein sequence ID" value="CAL4064831.1"/>
    <property type="molecule type" value="Genomic_DNA"/>
</dbReference>
<keyword evidence="3" id="KW-0813">Transport</keyword>
<dbReference type="Pfam" id="PF03188">
    <property type="entry name" value="Cytochrom_B561"/>
    <property type="match status" value="1"/>
</dbReference>
<dbReference type="PROSITE" id="PS50939">
    <property type="entry name" value="CYTOCHROME_B561"/>
    <property type="match status" value="1"/>
</dbReference>
<evidence type="ECO:0000313" key="13">
    <source>
        <dbReference type="EMBL" id="CAL4064831.1"/>
    </source>
</evidence>
<dbReference type="Gene3D" id="1.20.120.1770">
    <property type="match status" value="1"/>
</dbReference>
<dbReference type="SMART" id="SM00665">
    <property type="entry name" value="B561"/>
    <property type="match status" value="1"/>
</dbReference>
<evidence type="ECO:0000313" key="14">
    <source>
        <dbReference type="Proteomes" id="UP001497623"/>
    </source>
</evidence>
<accession>A0AAV2PUW0</accession>
<dbReference type="GO" id="GO:0046872">
    <property type="term" value="F:metal ion binding"/>
    <property type="evidence" value="ECO:0007669"/>
    <property type="project" value="UniProtKB-KW"/>
</dbReference>
<evidence type="ECO:0000256" key="6">
    <source>
        <dbReference type="ARBA" id="ARBA00022723"/>
    </source>
</evidence>
<dbReference type="InterPro" id="IPR043205">
    <property type="entry name" value="CYB561/CYBRD1-like"/>
</dbReference>
<feature type="domain" description="Cytochrome b561" evidence="12">
    <location>
        <begin position="72"/>
        <end position="289"/>
    </location>
</feature>
<feature type="non-terminal residue" evidence="13">
    <location>
        <position position="310"/>
    </location>
</feature>
<keyword evidence="8 11" id="KW-1133">Transmembrane helix</keyword>
<gene>
    <name evidence="13" type="ORF">MNOR_LOCUS4289</name>
</gene>
<evidence type="ECO:0000256" key="7">
    <source>
        <dbReference type="ARBA" id="ARBA00022982"/>
    </source>
</evidence>
<comment type="subcellular location">
    <subcellularLocation>
        <location evidence="2">Membrane</location>
        <topology evidence="2">Multi-pass membrane protein</topology>
    </subcellularLocation>
</comment>
<feature type="transmembrane region" description="Helical" evidence="11">
    <location>
        <begin position="268"/>
        <end position="288"/>
    </location>
</feature>
<comment type="cofactor">
    <cofactor evidence="1">
        <name>heme b</name>
        <dbReference type="ChEBI" id="CHEBI:60344"/>
    </cofactor>
</comment>
<evidence type="ECO:0000256" key="2">
    <source>
        <dbReference type="ARBA" id="ARBA00004141"/>
    </source>
</evidence>
<dbReference type="GO" id="GO:0016491">
    <property type="term" value="F:oxidoreductase activity"/>
    <property type="evidence" value="ECO:0007669"/>
    <property type="project" value="InterPro"/>
</dbReference>
<dbReference type="AlphaFoldDB" id="A0AAV2PUW0"/>
<evidence type="ECO:0000259" key="12">
    <source>
        <dbReference type="PROSITE" id="PS50939"/>
    </source>
</evidence>
<keyword evidence="6" id="KW-0479">Metal-binding</keyword>
<evidence type="ECO:0000256" key="11">
    <source>
        <dbReference type="SAM" id="Phobius"/>
    </source>
</evidence>
<comment type="caution">
    <text evidence="13">The sequence shown here is derived from an EMBL/GenBank/DDBJ whole genome shotgun (WGS) entry which is preliminary data.</text>
</comment>
<feature type="transmembrane region" description="Helical" evidence="11">
    <location>
        <begin position="192"/>
        <end position="214"/>
    </location>
</feature>
<keyword evidence="14" id="KW-1185">Reference proteome</keyword>
<keyword evidence="4" id="KW-0349">Heme</keyword>
<protein>
    <recommendedName>
        <fullName evidence="12">Cytochrome b561 domain-containing protein</fullName>
    </recommendedName>
</protein>
<organism evidence="13 14">
    <name type="scientific">Meganyctiphanes norvegica</name>
    <name type="common">Northern krill</name>
    <name type="synonym">Thysanopoda norvegica</name>
    <dbReference type="NCBI Taxonomy" id="48144"/>
    <lineage>
        <taxon>Eukaryota</taxon>
        <taxon>Metazoa</taxon>
        <taxon>Ecdysozoa</taxon>
        <taxon>Arthropoda</taxon>
        <taxon>Crustacea</taxon>
        <taxon>Multicrustacea</taxon>
        <taxon>Malacostraca</taxon>
        <taxon>Eumalacostraca</taxon>
        <taxon>Eucarida</taxon>
        <taxon>Euphausiacea</taxon>
        <taxon>Euphausiidae</taxon>
        <taxon>Meganyctiphanes</taxon>
    </lineage>
</organism>
<dbReference type="Proteomes" id="UP001497623">
    <property type="component" value="Unassembled WGS sequence"/>
</dbReference>
<keyword evidence="7" id="KW-0249">Electron transport</keyword>
<sequence length="310" mass="34920">MHQSPTKRYYPPTCRFLQLHIMFYPYIQTSPTCHIVVHWEQGIEGQLWGRMIFRYNISSNRNDSIFKEMVTLKSLIQKICSPPTPPLIGNFNMQFVFKKKPAASNSLHLILSVLSRFIEYASNFTIFYWPIGTDGTKSGKLLRKLALLPDWICTLTFETQVGLVAVFDSHNLNKGADGELSPIPNMYTLHSWLGMAVVLLFACQWVSGLLTFLFPGLRPALRAAYLPIHQFFGMAIFLGAVAAALMGIQEKAHWAMKTSYGQLPPEGVLVNVLGILLVVFAGLVIYLTSNGQFRRQASEDEVLLTDTVLE</sequence>
<evidence type="ECO:0000256" key="10">
    <source>
        <dbReference type="ARBA" id="ARBA00023136"/>
    </source>
</evidence>